<dbReference type="Pfam" id="PF13181">
    <property type="entry name" value="TPR_8"/>
    <property type="match status" value="3"/>
</dbReference>
<dbReference type="PANTHER" id="PTHR44186">
    <property type="match status" value="1"/>
</dbReference>
<name>A0A510JD29_9FUSO</name>
<dbReference type="EMBL" id="AP019822">
    <property type="protein sequence ID" value="BBM35963.1"/>
    <property type="molecule type" value="Genomic_DNA"/>
</dbReference>
<dbReference type="Gene3D" id="1.25.40.10">
    <property type="entry name" value="Tetratricopeptide repeat domain"/>
    <property type="match status" value="1"/>
</dbReference>
<dbReference type="SUPFAM" id="SSF81901">
    <property type="entry name" value="HCP-like"/>
    <property type="match status" value="1"/>
</dbReference>
<evidence type="ECO:0000256" key="1">
    <source>
        <dbReference type="ARBA" id="ARBA00022737"/>
    </source>
</evidence>
<dbReference type="AlphaFoldDB" id="A0A510JD29"/>
<evidence type="ECO:0000256" key="4">
    <source>
        <dbReference type="SAM" id="SignalP"/>
    </source>
</evidence>
<dbReference type="STRING" id="714315.GCA_000516535_00886"/>
<dbReference type="InterPro" id="IPR019734">
    <property type="entry name" value="TPR_rpt"/>
</dbReference>
<organism evidence="5 6">
    <name type="scientific">Pseudoleptotrichia goodfellowii</name>
    <dbReference type="NCBI Taxonomy" id="157692"/>
    <lineage>
        <taxon>Bacteria</taxon>
        <taxon>Fusobacteriati</taxon>
        <taxon>Fusobacteriota</taxon>
        <taxon>Fusobacteriia</taxon>
        <taxon>Fusobacteriales</taxon>
        <taxon>Leptotrichiaceae</taxon>
        <taxon>Pseudoleptotrichia</taxon>
    </lineage>
</organism>
<evidence type="ECO:0000313" key="6">
    <source>
        <dbReference type="Proteomes" id="UP000321606"/>
    </source>
</evidence>
<dbReference type="Proteomes" id="UP000321606">
    <property type="component" value="Chromosome"/>
</dbReference>
<keyword evidence="1" id="KW-0677">Repeat</keyword>
<feature type="chain" id="PRO_5021883272" evidence="4">
    <location>
        <begin position="20"/>
        <end position="383"/>
    </location>
</feature>
<evidence type="ECO:0000256" key="3">
    <source>
        <dbReference type="PROSITE-ProRule" id="PRU00339"/>
    </source>
</evidence>
<dbReference type="PANTHER" id="PTHR44186:SF1">
    <property type="entry name" value="BARDET-BIEDL SYNDROME 4 PROTEIN"/>
    <property type="match status" value="1"/>
</dbReference>
<evidence type="ECO:0000256" key="2">
    <source>
        <dbReference type="ARBA" id="ARBA00022803"/>
    </source>
</evidence>
<protein>
    <submittedName>
        <fullName evidence="5">Tetratricopeptide repeat protein</fullName>
    </submittedName>
</protein>
<dbReference type="KEGG" id="lgo:JCM16774_0894"/>
<keyword evidence="4" id="KW-0732">Signal</keyword>
<keyword evidence="2 3" id="KW-0802">TPR repeat</keyword>
<sequence>MKKLLLVLGILSISALGFADAKSDFENAQKLAGQKKINEAVKVLEGVANSSDKAYSAKASFQLGAYYLQNNNKANAKKYLTMAWNGYDVAKEEALEASKLLYLVALQEKNVKDAEKYITWANDKTGGKDVDAVSSLIIFYFDNNMQSKGQAKYAEASRNTNKEFTSELNFNIGQYYLGKNNTAQAKKYLQDSYNQSPNAVLPAGFLLAQIALSEKNNAQAEKILLEMNSKTGSKDAEVLGMLGSYYLQVNNLTKAEDYLKKSAAANRDNTDARLLLLALYESKNDTAKANTMYNEIKSTKGINQKTLNKEIGFYFAQLGNGNAAEKYLKKSINEDKDNESKLILGQVYYGMGKKAEAVSILKEAVNNKVKGAAEVLKQVESGK</sequence>
<gene>
    <name evidence="5" type="ORF">JCM16774_0894</name>
</gene>
<dbReference type="OrthoDB" id="78717at2"/>
<dbReference type="SMART" id="SM00028">
    <property type="entry name" value="TPR"/>
    <property type="match status" value="3"/>
</dbReference>
<dbReference type="PROSITE" id="PS50005">
    <property type="entry name" value="TPR"/>
    <property type="match status" value="1"/>
</dbReference>
<feature type="signal peptide" evidence="4">
    <location>
        <begin position="1"/>
        <end position="19"/>
    </location>
</feature>
<dbReference type="RefSeq" id="WP_006807560.1">
    <property type="nucleotide sequence ID" value="NZ_AP019822.1"/>
</dbReference>
<dbReference type="InterPro" id="IPR011990">
    <property type="entry name" value="TPR-like_helical_dom_sf"/>
</dbReference>
<proteinExistence type="predicted"/>
<accession>A0A510JD29</accession>
<reference evidence="5 6" key="1">
    <citation type="submission" date="2019-07" db="EMBL/GenBank/DDBJ databases">
        <title>Complete Genome Sequence of Leptotrichia goodfellowii Strain JCM 16774.</title>
        <authorList>
            <person name="Watanabe S."/>
            <person name="Cui L."/>
        </authorList>
    </citation>
    <scope>NUCLEOTIDE SEQUENCE [LARGE SCALE GENOMIC DNA]</scope>
    <source>
        <strain evidence="5 6">JCM16774</strain>
    </source>
</reference>
<evidence type="ECO:0000313" key="5">
    <source>
        <dbReference type="EMBL" id="BBM35963.1"/>
    </source>
</evidence>
<feature type="repeat" description="TPR" evidence="3">
    <location>
        <begin position="236"/>
        <end position="269"/>
    </location>
</feature>